<keyword evidence="3" id="KW-1185">Reference proteome</keyword>
<organism evidence="2 3">
    <name type="scientific">Phyllosticta citricarpa</name>
    <dbReference type="NCBI Taxonomy" id="55181"/>
    <lineage>
        <taxon>Eukaryota</taxon>
        <taxon>Fungi</taxon>
        <taxon>Dikarya</taxon>
        <taxon>Ascomycota</taxon>
        <taxon>Pezizomycotina</taxon>
        <taxon>Dothideomycetes</taxon>
        <taxon>Dothideomycetes incertae sedis</taxon>
        <taxon>Botryosphaeriales</taxon>
        <taxon>Phyllostictaceae</taxon>
        <taxon>Phyllosticta</taxon>
    </lineage>
</organism>
<reference evidence="2 3" key="1">
    <citation type="submission" date="2024-04" db="EMBL/GenBank/DDBJ databases">
        <title>Phyllosticta paracitricarpa is synonymous to the EU quarantine fungus P. citricarpa based on phylogenomic analyses.</title>
        <authorList>
            <consortium name="Lawrence Berkeley National Laboratory"/>
            <person name="Van Ingen-Buijs V.A."/>
            <person name="Van Westerhoven A.C."/>
            <person name="Haridas S."/>
            <person name="Skiadas P."/>
            <person name="Martin F."/>
            <person name="Groenewald J.Z."/>
            <person name="Crous P.W."/>
            <person name="Seidl M.F."/>
        </authorList>
    </citation>
    <scope>NUCLEOTIDE SEQUENCE [LARGE SCALE GENOMIC DNA]</scope>
    <source>
        <strain evidence="2 3">CBS 122670</strain>
    </source>
</reference>
<evidence type="ECO:0000313" key="3">
    <source>
        <dbReference type="Proteomes" id="UP001365128"/>
    </source>
</evidence>
<accession>A0ABR1LN74</accession>
<keyword evidence="1" id="KW-1133">Transmembrane helix</keyword>
<keyword evidence="1" id="KW-0812">Transmembrane</keyword>
<keyword evidence="1" id="KW-0472">Membrane</keyword>
<dbReference type="EMBL" id="JBBPDW010000035">
    <property type="protein sequence ID" value="KAK7536631.1"/>
    <property type="molecule type" value="Genomic_DNA"/>
</dbReference>
<evidence type="ECO:0000313" key="2">
    <source>
        <dbReference type="EMBL" id="KAK7536631.1"/>
    </source>
</evidence>
<proteinExistence type="predicted"/>
<dbReference type="Proteomes" id="UP001365128">
    <property type="component" value="Unassembled WGS sequence"/>
</dbReference>
<name>A0ABR1LN74_9PEZI</name>
<feature type="transmembrane region" description="Helical" evidence="1">
    <location>
        <begin position="201"/>
        <end position="220"/>
    </location>
</feature>
<gene>
    <name evidence="2" type="ORF">IWX46DRAFT_256972</name>
</gene>
<protein>
    <submittedName>
        <fullName evidence="2">Uncharacterized protein</fullName>
    </submittedName>
</protein>
<evidence type="ECO:0000256" key="1">
    <source>
        <dbReference type="SAM" id="Phobius"/>
    </source>
</evidence>
<sequence>MYSCTYRVTQAGTQEKDQLDRVRRRGPGSFPRLRNSTTPRLHDSTFRSVGWLVGRARRAGGLFIPLPCAAGASCRRSISNSVSAECVLVGATFPFAKIFAVRARSEEAKVPYVWMDGRRSGEDEEQEQNGLPAGRVFGVLPRMCNGKSGERGDNADGWHMVAVTDKDKEARNFNHTKPLFERREFDRGDAGWLAAATRMVWPAWVLFVVVAVVCLAYGTMEGSRMGCLGRMKAHEWLAGWLAGGNKERCKRQC</sequence>
<comment type="caution">
    <text evidence="2">The sequence shown here is derived from an EMBL/GenBank/DDBJ whole genome shotgun (WGS) entry which is preliminary data.</text>
</comment>